<dbReference type="SUPFAM" id="SSF52540">
    <property type="entry name" value="P-loop containing nucleoside triphosphate hydrolases"/>
    <property type="match status" value="1"/>
</dbReference>
<dbReference type="EMBL" id="CP001720">
    <property type="protein sequence ID" value="ACV62265.1"/>
    <property type="molecule type" value="Genomic_DNA"/>
</dbReference>
<dbReference type="InterPro" id="IPR002789">
    <property type="entry name" value="HerA_central"/>
</dbReference>
<dbReference type="Pfam" id="PF01935">
    <property type="entry name" value="DUF87"/>
    <property type="match status" value="1"/>
</dbReference>
<dbReference type="AlphaFoldDB" id="C8W6H6"/>
<sequence>MQVVGVTTQQEIFVASRDRKFEINEILLIEDSERSNPCGEVVETQSFNRYIPLSTEHNAIVDEKVILALKAVGYEIDKEEINLAKLRIIGEISTPVSVGSKVRLPDFGEVSDLLLQVKPQQGLTLGEIRGTGSLFSTMPGELQKVLAMYEGNRVALQKSVPFVFNYKAMNEYPHIGIFGGSGSGKSFGLRVVIEEFMKKPVPGLVLDPHYEMDFSRDFPGLKPEQCYNYRDRFLLFSVGREVGVNFEDLDTGALKGLLGAGEQLTEAMDNAVGVLHSRKDSYTSFNSKIKYMMLALEGTEPEGLAGAERKIYEAMLKIKDRVGHLATVRGIAWRLNNLFHEGLFASNTRPIEDALMAGKTAVLRGPLKLLQIYGAYVFDRLYKKRRDYRDACQKGESGDWFPPFVIYTDEAHSFAMKGDRDTLSKRVIKTIAQEGRKYGVNICLATQRPALLDDTVTAQLNTKIIFRTVRSHDIDVIKEETDLGPEESRRLPYLNSGNAFISSAITGRAIPIRFRCASTVSPHGINPFDELAEYFSDHEQTLWSAVRELLPIEEGGEHIFLPLLEKKLGKNITAQEMFALMEKYVAEGKILKEKALFGNKYLLYNK</sequence>
<accession>C8W6H6</accession>
<evidence type="ECO:0000259" key="1">
    <source>
        <dbReference type="Pfam" id="PF01935"/>
    </source>
</evidence>
<dbReference type="eggNOG" id="COG0433">
    <property type="taxonomic scope" value="Bacteria"/>
</dbReference>
<evidence type="ECO:0000313" key="3">
    <source>
        <dbReference type="Proteomes" id="UP000002217"/>
    </source>
</evidence>
<keyword evidence="3" id="KW-1185">Reference proteome</keyword>
<dbReference type="KEGG" id="dae:Dtox_1389"/>
<feature type="domain" description="Helicase HerA central" evidence="1">
    <location>
        <begin position="173"/>
        <end position="302"/>
    </location>
</feature>
<organism evidence="2 3">
    <name type="scientific">Desulfofarcimen acetoxidans (strain ATCC 49208 / DSM 771 / KCTC 5769 / VKM B-1644 / 5575)</name>
    <name type="common">Desulfotomaculum acetoxidans</name>
    <dbReference type="NCBI Taxonomy" id="485916"/>
    <lineage>
        <taxon>Bacteria</taxon>
        <taxon>Bacillati</taxon>
        <taxon>Bacillota</taxon>
        <taxon>Clostridia</taxon>
        <taxon>Eubacteriales</taxon>
        <taxon>Peptococcaceae</taxon>
        <taxon>Desulfofarcimen</taxon>
    </lineage>
</organism>
<reference evidence="2 3" key="1">
    <citation type="journal article" date="2009" name="Stand. Genomic Sci.">
        <title>Complete genome sequence of Desulfotomaculum acetoxidans type strain (5575).</title>
        <authorList>
            <person name="Spring S."/>
            <person name="Lapidus A."/>
            <person name="Schroder M."/>
            <person name="Gleim D."/>
            <person name="Sims D."/>
            <person name="Meincke L."/>
            <person name="Glavina Del Rio T."/>
            <person name="Tice H."/>
            <person name="Copeland A."/>
            <person name="Cheng J.F."/>
            <person name="Lucas S."/>
            <person name="Chen F."/>
            <person name="Nolan M."/>
            <person name="Bruce D."/>
            <person name="Goodwin L."/>
            <person name="Pitluck S."/>
            <person name="Ivanova N."/>
            <person name="Mavromatis K."/>
            <person name="Mikhailova N."/>
            <person name="Pati A."/>
            <person name="Chen A."/>
            <person name="Palaniappan K."/>
            <person name="Land M."/>
            <person name="Hauser L."/>
            <person name="Chang Y.J."/>
            <person name="Jeffries C.D."/>
            <person name="Chain P."/>
            <person name="Saunders E."/>
            <person name="Brettin T."/>
            <person name="Detter J.C."/>
            <person name="Goker M."/>
            <person name="Bristow J."/>
            <person name="Eisen J.A."/>
            <person name="Markowitz V."/>
            <person name="Hugenholtz P."/>
            <person name="Kyrpides N.C."/>
            <person name="Klenk H.P."/>
            <person name="Han C."/>
        </authorList>
    </citation>
    <scope>NUCLEOTIDE SEQUENCE [LARGE SCALE GENOMIC DNA]</scope>
    <source>
        <strain evidence="3">ATCC 49208 / DSM 771 / VKM B-1644</strain>
    </source>
</reference>
<dbReference type="InterPro" id="IPR008571">
    <property type="entry name" value="HerA-like"/>
</dbReference>
<name>C8W6H6_DESAS</name>
<dbReference type="Gene3D" id="3.40.50.300">
    <property type="entry name" value="P-loop containing nucleotide triphosphate hydrolases"/>
    <property type="match status" value="2"/>
</dbReference>
<dbReference type="PANTHER" id="PTHR42957">
    <property type="entry name" value="HELICASE MJ1565-RELATED"/>
    <property type="match status" value="1"/>
</dbReference>
<gene>
    <name evidence="2" type="ordered locus">Dtox_1389</name>
</gene>
<protein>
    <recommendedName>
        <fullName evidence="1">Helicase HerA central domain-containing protein</fullName>
    </recommendedName>
</protein>
<dbReference type="HOGENOM" id="CLU_449668_0_0_9"/>
<dbReference type="RefSeq" id="WP_015756980.1">
    <property type="nucleotide sequence ID" value="NC_013216.1"/>
</dbReference>
<evidence type="ECO:0000313" key="2">
    <source>
        <dbReference type="EMBL" id="ACV62265.1"/>
    </source>
</evidence>
<dbReference type="OrthoDB" id="9806951at2"/>
<dbReference type="InterPro" id="IPR027417">
    <property type="entry name" value="P-loop_NTPase"/>
</dbReference>
<proteinExistence type="predicted"/>
<dbReference type="PANTHER" id="PTHR42957:SF1">
    <property type="entry name" value="HELICASE MJ1565-RELATED"/>
    <property type="match status" value="1"/>
</dbReference>
<dbReference type="STRING" id="485916.Dtox_1389"/>
<dbReference type="Proteomes" id="UP000002217">
    <property type="component" value="Chromosome"/>
</dbReference>